<dbReference type="InterPro" id="IPR023198">
    <property type="entry name" value="PGP-like_dom2"/>
</dbReference>
<dbReference type="InterPro" id="IPR011951">
    <property type="entry name" value="HAD-SF_hydro_IA_YjjG/PynA"/>
</dbReference>
<sequence length="230" mass="26379">MKYRHLFFDLDHTLWDFDRNSAESLAELFETFRLTEVGIASAEEFSRHFIAINRKLWADYDKNLIAHSYIREHRFPMVYRSLGIDEATVQHDLNAEYLRLLPRKPHLLESARELLDHLQGRYTLHIITNGFAEIQAVKMDSAEIAHYFTNVITSENANAKKPDPLVFEYALQAAGASISESLMIGDNYEADILGAKGVGMDTVFYNPSGTLVADPPTYDIQHWRELMAIL</sequence>
<dbReference type="SUPFAM" id="SSF56784">
    <property type="entry name" value="HAD-like"/>
    <property type="match status" value="1"/>
</dbReference>
<dbReference type="Gene3D" id="3.40.50.1000">
    <property type="entry name" value="HAD superfamily/HAD-like"/>
    <property type="match status" value="1"/>
</dbReference>
<protein>
    <submittedName>
        <fullName evidence="1">Haloacid dehalogenase</fullName>
    </submittedName>
</protein>
<gene>
    <name evidence="1" type="ORF">AWR27_21475</name>
</gene>
<dbReference type="PANTHER" id="PTHR47478">
    <property type="match status" value="1"/>
</dbReference>
<dbReference type="InterPro" id="IPR023214">
    <property type="entry name" value="HAD_sf"/>
</dbReference>
<proteinExistence type="predicted"/>
<dbReference type="AlphaFoldDB" id="A0A1P9X202"/>
<dbReference type="EMBL" id="CP014263">
    <property type="protein sequence ID" value="AQG81649.1"/>
    <property type="molecule type" value="Genomic_DNA"/>
</dbReference>
<dbReference type="STRING" id="1178516.AWR27_21475"/>
<dbReference type="SFLD" id="SFLDG01135">
    <property type="entry name" value="C1.5.6:_HAD__Beta-PGM__Phospha"/>
    <property type="match status" value="1"/>
</dbReference>
<name>A0A1P9X202_9BACT</name>
<evidence type="ECO:0000313" key="2">
    <source>
        <dbReference type="Proteomes" id="UP000187941"/>
    </source>
</evidence>
<dbReference type="SFLD" id="SFLDG01129">
    <property type="entry name" value="C1.5:_HAD__Beta-PGM__Phosphata"/>
    <property type="match status" value="1"/>
</dbReference>
<keyword evidence="2" id="KW-1185">Reference proteome</keyword>
<dbReference type="KEGG" id="smon:AWR27_21475"/>
<dbReference type="NCBIfam" id="TIGR01549">
    <property type="entry name" value="HAD-SF-IA-v1"/>
    <property type="match status" value="1"/>
</dbReference>
<dbReference type="SFLD" id="SFLDS00003">
    <property type="entry name" value="Haloacid_Dehalogenase"/>
    <property type="match status" value="1"/>
</dbReference>
<dbReference type="Proteomes" id="UP000187941">
    <property type="component" value="Chromosome"/>
</dbReference>
<dbReference type="RefSeq" id="WP_077133116.1">
    <property type="nucleotide sequence ID" value="NZ_CP014263.1"/>
</dbReference>
<dbReference type="InterPro" id="IPR052550">
    <property type="entry name" value="Pyrimidine_5'-ntase_YjjG"/>
</dbReference>
<reference evidence="1 2" key="1">
    <citation type="submission" date="2016-01" db="EMBL/GenBank/DDBJ databases">
        <authorList>
            <person name="Oliw E.H."/>
        </authorList>
    </citation>
    <scope>NUCLEOTIDE SEQUENCE [LARGE SCALE GENOMIC DNA]</scope>
    <source>
        <strain evidence="1 2">DY10</strain>
    </source>
</reference>
<organism evidence="1 2">
    <name type="scientific">Spirosoma montaniterrae</name>
    <dbReference type="NCBI Taxonomy" id="1178516"/>
    <lineage>
        <taxon>Bacteria</taxon>
        <taxon>Pseudomonadati</taxon>
        <taxon>Bacteroidota</taxon>
        <taxon>Cytophagia</taxon>
        <taxon>Cytophagales</taxon>
        <taxon>Cytophagaceae</taxon>
        <taxon>Spirosoma</taxon>
    </lineage>
</organism>
<dbReference type="NCBIfam" id="TIGR02254">
    <property type="entry name" value="YjjG_YfnB"/>
    <property type="match status" value="1"/>
</dbReference>
<evidence type="ECO:0000313" key="1">
    <source>
        <dbReference type="EMBL" id="AQG81649.1"/>
    </source>
</evidence>
<dbReference type="OrthoDB" id="9802350at2"/>
<accession>A0A1P9X202</accession>
<dbReference type="InterPro" id="IPR036412">
    <property type="entry name" value="HAD-like_sf"/>
</dbReference>
<dbReference type="Pfam" id="PF00702">
    <property type="entry name" value="Hydrolase"/>
    <property type="match status" value="1"/>
</dbReference>
<dbReference type="GO" id="GO:0008253">
    <property type="term" value="F:5'-nucleotidase activity"/>
    <property type="evidence" value="ECO:0007669"/>
    <property type="project" value="InterPro"/>
</dbReference>
<dbReference type="PANTHER" id="PTHR47478:SF1">
    <property type="entry name" value="PYRIMIDINE 5'-NUCLEOTIDASE YJJG"/>
    <property type="match status" value="1"/>
</dbReference>
<dbReference type="Gene3D" id="1.10.150.240">
    <property type="entry name" value="Putative phosphatase, domain 2"/>
    <property type="match status" value="1"/>
</dbReference>
<dbReference type="InterPro" id="IPR006439">
    <property type="entry name" value="HAD-SF_hydro_IA"/>
</dbReference>